<dbReference type="Pfam" id="PF00583">
    <property type="entry name" value="Acetyltransf_1"/>
    <property type="match status" value="1"/>
</dbReference>
<dbReference type="OrthoDB" id="10039976at2759"/>
<evidence type="ECO:0000313" key="2">
    <source>
        <dbReference type="EMBL" id="ORE07860.1"/>
    </source>
</evidence>
<dbReference type="InterPro" id="IPR000182">
    <property type="entry name" value="GNAT_dom"/>
</dbReference>
<dbReference type="EMBL" id="KV921897">
    <property type="protein sequence ID" value="ORE07860.1"/>
    <property type="molecule type" value="Genomic_DNA"/>
</dbReference>
<dbReference type="PROSITE" id="PS51186">
    <property type="entry name" value="GNAT"/>
    <property type="match status" value="1"/>
</dbReference>
<dbReference type="AlphaFoldDB" id="A0A1X0R739"/>
<feature type="domain" description="N-acetyltransferase" evidence="1">
    <location>
        <begin position="12"/>
        <end position="148"/>
    </location>
</feature>
<dbReference type="Proteomes" id="UP000242414">
    <property type="component" value="Unassembled WGS sequence"/>
</dbReference>
<protein>
    <submittedName>
        <fullName evidence="2">Acyl-CoA N-acyltransferase</fullName>
    </submittedName>
</protein>
<dbReference type="PANTHER" id="PTHR13355:SF15">
    <property type="entry name" value="GCN5-RELATED N-ACETYLTRANSFERASE 3, CHLOROPLASTIC"/>
    <property type="match status" value="1"/>
</dbReference>
<reference evidence="2" key="1">
    <citation type="journal article" date="2016" name="Proc. Natl. Acad. Sci. U.S.A.">
        <title>Lipid metabolic changes in an early divergent fungus govern the establishment of a mutualistic symbiosis with endobacteria.</title>
        <authorList>
            <person name="Lastovetsky O.A."/>
            <person name="Gaspar M.L."/>
            <person name="Mondo S.J."/>
            <person name="LaButti K.M."/>
            <person name="Sandor L."/>
            <person name="Grigoriev I.V."/>
            <person name="Henry S.A."/>
            <person name="Pawlowska T.E."/>
        </authorList>
    </citation>
    <scope>NUCLEOTIDE SEQUENCE [LARGE SCALE GENOMIC DNA]</scope>
    <source>
        <strain evidence="2">ATCC 52814</strain>
    </source>
</reference>
<keyword evidence="2" id="KW-0808">Transferase</keyword>
<evidence type="ECO:0000259" key="1">
    <source>
        <dbReference type="PROSITE" id="PS51186"/>
    </source>
</evidence>
<accession>A0A1X0R739</accession>
<organism evidence="2">
    <name type="scientific">Rhizopus microsporus var. microsporus</name>
    <dbReference type="NCBI Taxonomy" id="86635"/>
    <lineage>
        <taxon>Eukaryota</taxon>
        <taxon>Fungi</taxon>
        <taxon>Fungi incertae sedis</taxon>
        <taxon>Mucoromycota</taxon>
        <taxon>Mucoromycotina</taxon>
        <taxon>Mucoromycetes</taxon>
        <taxon>Mucorales</taxon>
        <taxon>Mucorineae</taxon>
        <taxon>Rhizopodaceae</taxon>
        <taxon>Rhizopus</taxon>
    </lineage>
</organism>
<dbReference type="SUPFAM" id="SSF55729">
    <property type="entry name" value="Acyl-CoA N-acyltransferases (Nat)"/>
    <property type="match status" value="1"/>
</dbReference>
<proteinExistence type="predicted"/>
<dbReference type="GO" id="GO:0008080">
    <property type="term" value="F:N-acetyltransferase activity"/>
    <property type="evidence" value="ECO:0007669"/>
    <property type="project" value="TreeGrafter"/>
</dbReference>
<dbReference type="VEuPathDB" id="FungiDB:BCV72DRAFT_304240"/>
<dbReference type="InterPro" id="IPR039143">
    <property type="entry name" value="GNPNAT1-like"/>
</dbReference>
<dbReference type="InterPro" id="IPR016181">
    <property type="entry name" value="Acyl_CoA_acyltransferase"/>
</dbReference>
<gene>
    <name evidence="2" type="ORF">BCV72DRAFT_304240</name>
</gene>
<name>A0A1X0R739_RHIZD</name>
<dbReference type="PANTHER" id="PTHR13355">
    <property type="entry name" value="GLUCOSAMINE 6-PHOSPHATE N-ACETYLTRANSFERASE"/>
    <property type="match status" value="1"/>
</dbReference>
<dbReference type="Gene3D" id="3.40.630.30">
    <property type="match status" value="1"/>
</dbReference>
<sequence length="148" mass="16353">MSNSRSIQITQLTNKTISEEHLNQLVRLVQQQLSSSTTKESVLAALSSTQSVILGAFSEDILVGTASLVCSHCVTGTRVHIEDVVVDSEQRGKGIGTYLINETIDRAKKLQAKSIDLTSRPDREAANKLYRKLGFVQRETNVYRYASP</sequence>
<keyword evidence="2" id="KW-0012">Acyltransferase</keyword>
<dbReference type="CDD" id="cd04301">
    <property type="entry name" value="NAT_SF"/>
    <property type="match status" value="1"/>
</dbReference>